<sequence>MSKNPSIHELKQSGRFDLIAEPEHNRVKEFVLEQIREKGKLVKIYTIYQLVMMVAGVFFLGRAITQSVKGESDNLIYASAAIIFSFTLLIIAHEALHGIALKLAGAPKVSYGGNFKKFIFYAQADRFVMNRQQFIFIALTPFVVIKLASIVGIILFFYHPGVYFFITLVCLHSLFCAGDIGLIAFFNLHKYSEIYTYDSKEEKKSYFYKMKNEEELY</sequence>
<gene>
    <name evidence="2" type="ORF">MNBD_BACTEROID01-2325</name>
</gene>
<dbReference type="AlphaFoldDB" id="A0A3B0TWI2"/>
<keyword evidence="1" id="KW-0812">Transmembrane</keyword>
<dbReference type="EMBL" id="UOEP01000078">
    <property type="protein sequence ID" value="VAW17767.1"/>
    <property type="molecule type" value="Genomic_DNA"/>
</dbReference>
<keyword evidence="1" id="KW-0472">Membrane</keyword>
<feature type="transmembrane region" description="Helical" evidence="1">
    <location>
        <begin position="164"/>
        <end position="186"/>
    </location>
</feature>
<keyword evidence="1" id="KW-1133">Transmembrane helix</keyword>
<proteinExistence type="predicted"/>
<organism evidence="2">
    <name type="scientific">hydrothermal vent metagenome</name>
    <dbReference type="NCBI Taxonomy" id="652676"/>
    <lineage>
        <taxon>unclassified sequences</taxon>
        <taxon>metagenomes</taxon>
        <taxon>ecological metagenomes</taxon>
    </lineage>
</organism>
<evidence type="ECO:0000256" key="1">
    <source>
        <dbReference type="SAM" id="Phobius"/>
    </source>
</evidence>
<feature type="transmembrane region" description="Helical" evidence="1">
    <location>
        <begin position="44"/>
        <end position="64"/>
    </location>
</feature>
<name>A0A3B0TWI2_9ZZZZ</name>
<protein>
    <recommendedName>
        <fullName evidence="3">DUF3267 domain-containing protein</fullName>
    </recommendedName>
</protein>
<reference evidence="2" key="1">
    <citation type="submission" date="2018-06" db="EMBL/GenBank/DDBJ databases">
        <authorList>
            <person name="Zhirakovskaya E."/>
        </authorList>
    </citation>
    <scope>NUCLEOTIDE SEQUENCE</scope>
</reference>
<accession>A0A3B0TWI2</accession>
<dbReference type="InterPro" id="IPR021683">
    <property type="entry name" value="DUF3267"/>
</dbReference>
<feature type="transmembrane region" description="Helical" evidence="1">
    <location>
        <begin position="134"/>
        <end position="158"/>
    </location>
</feature>
<feature type="transmembrane region" description="Helical" evidence="1">
    <location>
        <begin position="76"/>
        <end position="96"/>
    </location>
</feature>
<dbReference type="Pfam" id="PF11667">
    <property type="entry name" value="DUF3267"/>
    <property type="match status" value="1"/>
</dbReference>
<evidence type="ECO:0000313" key="2">
    <source>
        <dbReference type="EMBL" id="VAW17767.1"/>
    </source>
</evidence>
<evidence type="ECO:0008006" key="3">
    <source>
        <dbReference type="Google" id="ProtNLM"/>
    </source>
</evidence>